<dbReference type="EMBL" id="LLXE01000132">
    <property type="protein sequence ID" value="KUM61491.1"/>
    <property type="molecule type" value="Genomic_DNA"/>
</dbReference>
<reference evidence="1 2" key="1">
    <citation type="submission" date="2015-10" db="EMBL/GenBank/DDBJ databases">
        <title>Genome sequencing of Penicillium freii.</title>
        <authorList>
            <person name="Nguyen H.D."/>
            <person name="Visagie C.M."/>
            <person name="Seifert K.A."/>
        </authorList>
    </citation>
    <scope>NUCLEOTIDE SEQUENCE [LARGE SCALE GENOMIC DNA]</scope>
    <source>
        <strain evidence="1 2">DAOM 242723</strain>
    </source>
</reference>
<evidence type="ECO:0000313" key="2">
    <source>
        <dbReference type="Proteomes" id="UP000055045"/>
    </source>
</evidence>
<evidence type="ECO:0000313" key="1">
    <source>
        <dbReference type="EMBL" id="KUM61491.1"/>
    </source>
</evidence>
<gene>
    <name evidence="1" type="ORF">ACN42_g5624</name>
</gene>
<dbReference type="AlphaFoldDB" id="A0A117NNY1"/>
<comment type="caution">
    <text evidence="1">The sequence shown here is derived from an EMBL/GenBank/DDBJ whole genome shotgun (WGS) entry which is preliminary data.</text>
</comment>
<keyword evidence="2" id="KW-1185">Reference proteome</keyword>
<proteinExistence type="predicted"/>
<accession>A0A117NNY1</accession>
<dbReference type="STRING" id="48697.A0A117NNY1"/>
<name>A0A117NNY1_PENFR</name>
<organism evidence="1 2">
    <name type="scientific">Penicillium freii</name>
    <dbReference type="NCBI Taxonomy" id="48697"/>
    <lineage>
        <taxon>Eukaryota</taxon>
        <taxon>Fungi</taxon>
        <taxon>Dikarya</taxon>
        <taxon>Ascomycota</taxon>
        <taxon>Pezizomycotina</taxon>
        <taxon>Eurotiomycetes</taxon>
        <taxon>Eurotiomycetidae</taxon>
        <taxon>Eurotiales</taxon>
        <taxon>Aspergillaceae</taxon>
        <taxon>Penicillium</taxon>
    </lineage>
</organism>
<dbReference type="Proteomes" id="UP000055045">
    <property type="component" value="Unassembled WGS sequence"/>
</dbReference>
<sequence length="222" mass="25768">MSSSLSINTMFTPTPTQADDLPPFRPIEIATRNEPSSVWGFKHWLIEVQLALANLNVFAVICHGIQRPTLDHPNYDNWLQWSRFIGDWLLCNVAERQATILQSFQPHLQLADDIYYRMGSLQFTEEDTIRRAEYTRLWFITRDRFDTLHGYLSAWGAQAMFYAQFDPAFNWFAATKMILGHIKEEMPDLHSFIDHQIRTGGTSCQQFQGHLTGILDALKKRT</sequence>
<protein>
    <submittedName>
        <fullName evidence="1">Uncharacterized protein</fullName>
    </submittedName>
</protein>